<dbReference type="STRING" id="1805146.AUJ27_00245"/>
<proteinExistence type="predicted"/>
<evidence type="ECO:0008006" key="5">
    <source>
        <dbReference type="Google" id="ProtNLM"/>
    </source>
</evidence>
<dbReference type="EMBL" id="MNUU01000004">
    <property type="protein sequence ID" value="OIO08684.1"/>
    <property type="molecule type" value="Genomic_DNA"/>
</dbReference>
<dbReference type="GO" id="GO:0016757">
    <property type="term" value="F:glycosyltransferase activity"/>
    <property type="evidence" value="ECO:0007669"/>
    <property type="project" value="InterPro"/>
</dbReference>
<reference evidence="3 4" key="1">
    <citation type="journal article" date="2016" name="Environ. Microbiol.">
        <title>Genomic resolution of a cold subsurface aquifer community provides metabolic insights for novel microbes adapted to high CO concentrations.</title>
        <authorList>
            <person name="Probst A.J."/>
            <person name="Castelle C.J."/>
            <person name="Singh A."/>
            <person name="Brown C.T."/>
            <person name="Anantharaman K."/>
            <person name="Sharon I."/>
            <person name="Hug L.A."/>
            <person name="Burstein D."/>
            <person name="Emerson J.B."/>
            <person name="Thomas B.C."/>
            <person name="Banfield J.F."/>
        </authorList>
    </citation>
    <scope>NUCLEOTIDE SEQUENCE [LARGE SCALE GENOMIC DNA]</scope>
    <source>
        <strain evidence="3">CG1_02_37_44</strain>
    </source>
</reference>
<dbReference type="Proteomes" id="UP000183192">
    <property type="component" value="Unassembled WGS sequence"/>
</dbReference>
<dbReference type="PANTHER" id="PTHR12526">
    <property type="entry name" value="GLYCOSYLTRANSFERASE"/>
    <property type="match status" value="1"/>
</dbReference>
<dbReference type="PANTHER" id="PTHR12526:SF630">
    <property type="entry name" value="GLYCOSYLTRANSFERASE"/>
    <property type="match status" value="1"/>
</dbReference>
<dbReference type="Gene3D" id="3.40.50.2000">
    <property type="entry name" value="Glycogen Phosphorylase B"/>
    <property type="match status" value="2"/>
</dbReference>
<evidence type="ECO:0000259" key="2">
    <source>
        <dbReference type="Pfam" id="PF13439"/>
    </source>
</evidence>
<dbReference type="InterPro" id="IPR001296">
    <property type="entry name" value="Glyco_trans_1"/>
</dbReference>
<gene>
    <name evidence="3" type="ORF">AUJ27_00245</name>
</gene>
<dbReference type="Pfam" id="PF13439">
    <property type="entry name" value="Glyco_transf_4"/>
    <property type="match status" value="1"/>
</dbReference>
<sequence length="374" mass="42050">MKILNLGIDNSVLDKNSKLAKRAVAYGGLVEKYIIIVPFAEGKIVDLSEKVKVFGVKTKNKVFGFIKIYNLAKRLMKKEKINLISVQDQYYLGFMSLRLAKKFKIGLEIQVHGFEKYGGLRKVIAKYILPRANAVRCVSLRLKKELISEFRVKENNITVAQIFVDIAKMSLRGAFATKQSRQDALTGIALPSTYNGKVVFLTIGRLVPVKNIVIQIKAMVEVIKKFPEVELWIIGEGPEKNNLEYIINNLELSEKVKLLGWQGDLRKFYSQADVFMLTSNYEGWGLAVIEAAAYGLPIIMTDVGCAGEVIRNRENGIIISVGDVKKLGEAMVKIMENKDLRKKLGDSACEAVKKLPNKNETLALYKKSWEKALK</sequence>
<dbReference type="InterPro" id="IPR028098">
    <property type="entry name" value="Glyco_trans_4-like_N"/>
</dbReference>
<comment type="caution">
    <text evidence="3">The sequence shown here is derived from an EMBL/GenBank/DDBJ whole genome shotgun (WGS) entry which is preliminary data.</text>
</comment>
<evidence type="ECO:0000259" key="1">
    <source>
        <dbReference type="Pfam" id="PF00534"/>
    </source>
</evidence>
<feature type="domain" description="Glycosyl transferase family 1" evidence="1">
    <location>
        <begin position="195"/>
        <end position="348"/>
    </location>
</feature>
<organism evidence="3 4">
    <name type="scientific">Candidatus Falkowbacteria bacterium CG1_02_37_44</name>
    <dbReference type="NCBI Taxonomy" id="1805146"/>
    <lineage>
        <taxon>Bacteria</taxon>
        <taxon>Candidatus Falkowiibacteriota</taxon>
    </lineage>
</organism>
<dbReference type="CDD" id="cd03801">
    <property type="entry name" value="GT4_PimA-like"/>
    <property type="match status" value="1"/>
</dbReference>
<name>A0A1J4T902_9BACT</name>
<feature type="domain" description="Glycosyltransferase subfamily 4-like N-terminal" evidence="2">
    <location>
        <begin position="67"/>
        <end position="167"/>
    </location>
</feature>
<evidence type="ECO:0000313" key="3">
    <source>
        <dbReference type="EMBL" id="OIO08684.1"/>
    </source>
</evidence>
<dbReference type="AlphaFoldDB" id="A0A1J4T902"/>
<accession>A0A1J4T902</accession>
<evidence type="ECO:0000313" key="4">
    <source>
        <dbReference type="Proteomes" id="UP000183192"/>
    </source>
</evidence>
<dbReference type="Pfam" id="PF00534">
    <property type="entry name" value="Glycos_transf_1"/>
    <property type="match status" value="1"/>
</dbReference>
<protein>
    <recommendedName>
        <fullName evidence="5">Glycosyl transferase family 1 domain-containing protein</fullName>
    </recommendedName>
</protein>
<dbReference type="SUPFAM" id="SSF53756">
    <property type="entry name" value="UDP-Glycosyltransferase/glycogen phosphorylase"/>
    <property type="match status" value="1"/>
</dbReference>